<dbReference type="InterPro" id="IPR036291">
    <property type="entry name" value="NAD(P)-bd_dom_sf"/>
</dbReference>
<evidence type="ECO:0000259" key="4">
    <source>
        <dbReference type="Pfam" id="PF01408"/>
    </source>
</evidence>
<dbReference type="EMBL" id="QRDJ01000006">
    <property type="protein sequence ID" value="REC95466.1"/>
    <property type="molecule type" value="Genomic_DNA"/>
</dbReference>
<dbReference type="PROSITE" id="PS51318">
    <property type="entry name" value="TAT"/>
    <property type="match status" value="1"/>
</dbReference>
<protein>
    <submittedName>
        <fullName evidence="6">Putative dehydrogenase</fullName>
    </submittedName>
</protein>
<dbReference type="InterPro" id="IPR008354">
    <property type="entry name" value="Glc-Fru_OxRdtase_bac"/>
</dbReference>
<dbReference type="InterPro" id="IPR004104">
    <property type="entry name" value="Gfo/Idh/MocA-like_OxRdtase_C"/>
</dbReference>
<gene>
    <name evidence="6" type="ORF">C8D72_0115</name>
</gene>
<dbReference type="PANTHER" id="PTHR22604">
    <property type="entry name" value="OXIDOREDUCTASES"/>
    <property type="match status" value="1"/>
</dbReference>
<dbReference type="InterPro" id="IPR000683">
    <property type="entry name" value="Gfo/Idh/MocA-like_OxRdtase_N"/>
</dbReference>
<dbReference type="RefSeq" id="WP_211308740.1">
    <property type="nucleotide sequence ID" value="NZ_QRDJ01000006.1"/>
</dbReference>
<dbReference type="GO" id="GO:0000166">
    <property type="term" value="F:nucleotide binding"/>
    <property type="evidence" value="ECO:0007669"/>
    <property type="project" value="InterPro"/>
</dbReference>
<organism evidence="6 7">
    <name type="scientific">Kushneria indalinina DSM 14324</name>
    <dbReference type="NCBI Taxonomy" id="1122140"/>
    <lineage>
        <taxon>Bacteria</taxon>
        <taxon>Pseudomonadati</taxon>
        <taxon>Pseudomonadota</taxon>
        <taxon>Gammaproteobacteria</taxon>
        <taxon>Oceanospirillales</taxon>
        <taxon>Halomonadaceae</taxon>
        <taxon>Kushneria</taxon>
    </lineage>
</organism>
<dbReference type="SUPFAM" id="SSF55347">
    <property type="entry name" value="Glyceraldehyde-3-phosphate dehydrogenase-like, C-terminal domain"/>
    <property type="match status" value="1"/>
</dbReference>
<dbReference type="PANTHER" id="PTHR22604:SF105">
    <property type="entry name" value="TRANS-1,2-DIHYDROBENZENE-1,2-DIOL DEHYDROGENASE"/>
    <property type="match status" value="1"/>
</dbReference>
<sequence length="466" mass="50590">MSEQDHHHVDRDEEATFSINRRRFLQGSSGALLAAGALGPAFAHAAASGEGSARSGGRQASNGQTFDFGNGATAPEGISSVPASATGRPMPTLDQYDPVAPDERLGWAVVGLGDFALNQILPAFANSTHSRLAGLVSGNADKARQIAQQYGVAESGIYSYDNFDEISDNDDIDIVYIILPNALHEEFTVRGAQAGKHVLCEKPMAPTVEACQRMIEACRDNDRKLMIAYREQFEPHNLAAIKAIREGMVGDVNLLSVNAGVSLDPEAPSAQWRLNKALAGGGSLYDIGIYALNASRYLLGEEPTQVFARIHSREDDPRFAQVEDNVAFQLIFPNGAVANCTSSYSTPKNNEASVFGTKAWLRMAPLSNYYNHWLIVDDGNQRIEPSIQEISQFAAEMDHLSRCVQDDTAPHASGEEGMQDVRIIRAIYESAATGEMVSIESDYERDPNLLIADSPNLPDVWQQSDS</sequence>
<dbReference type="InterPro" id="IPR050984">
    <property type="entry name" value="Gfo/Idh/MocA_domain"/>
</dbReference>
<accession>A0A3D9DXG7</accession>
<evidence type="ECO:0000313" key="7">
    <source>
        <dbReference type="Proteomes" id="UP000256334"/>
    </source>
</evidence>
<comment type="similarity">
    <text evidence="1">Belongs to the Gfo/Idh/MocA family.</text>
</comment>
<proteinExistence type="inferred from homology"/>
<dbReference type="InterPro" id="IPR006311">
    <property type="entry name" value="TAT_signal"/>
</dbReference>
<dbReference type="Pfam" id="PF01408">
    <property type="entry name" value="GFO_IDH_MocA"/>
    <property type="match status" value="1"/>
</dbReference>
<feature type="domain" description="Gfo/Idh/MocA-like oxidoreductase C-terminal" evidence="5">
    <location>
        <begin position="242"/>
        <end position="438"/>
    </location>
</feature>
<feature type="region of interest" description="Disordered" evidence="3">
    <location>
        <begin position="48"/>
        <end position="97"/>
    </location>
</feature>
<name>A0A3D9DXG7_9GAMM</name>
<dbReference type="Gene3D" id="3.30.360.10">
    <property type="entry name" value="Dihydrodipicolinate Reductase, domain 2"/>
    <property type="match status" value="1"/>
</dbReference>
<dbReference type="AlphaFoldDB" id="A0A3D9DXG7"/>
<evidence type="ECO:0000259" key="5">
    <source>
        <dbReference type="Pfam" id="PF02894"/>
    </source>
</evidence>
<reference evidence="6 7" key="1">
    <citation type="submission" date="2018-07" db="EMBL/GenBank/DDBJ databases">
        <title>Genomic Encyclopedia of Type Strains, Phase IV (KMG-IV): sequencing the most valuable type-strain genomes for metagenomic binning, comparative biology and taxonomic classification.</title>
        <authorList>
            <person name="Goeker M."/>
        </authorList>
    </citation>
    <scope>NUCLEOTIDE SEQUENCE [LARGE SCALE GENOMIC DNA]</scope>
    <source>
        <strain evidence="6 7">DSM 14324</strain>
    </source>
</reference>
<feature type="compositionally biased region" description="Low complexity" evidence="3">
    <location>
        <begin position="48"/>
        <end position="63"/>
    </location>
</feature>
<evidence type="ECO:0000256" key="2">
    <source>
        <dbReference type="ARBA" id="ARBA00023002"/>
    </source>
</evidence>
<keyword evidence="2" id="KW-0560">Oxidoreductase</keyword>
<comment type="caution">
    <text evidence="6">The sequence shown here is derived from an EMBL/GenBank/DDBJ whole genome shotgun (WGS) entry which is preliminary data.</text>
</comment>
<dbReference type="PRINTS" id="PR01775">
    <property type="entry name" value="GLFROXRDTASE"/>
</dbReference>
<evidence type="ECO:0000256" key="3">
    <source>
        <dbReference type="SAM" id="MobiDB-lite"/>
    </source>
</evidence>
<feature type="domain" description="Gfo/Idh/MocA-like oxidoreductase N-terminal" evidence="4">
    <location>
        <begin position="106"/>
        <end position="229"/>
    </location>
</feature>
<dbReference type="Pfam" id="PF02894">
    <property type="entry name" value="GFO_IDH_MocA_C"/>
    <property type="match status" value="1"/>
</dbReference>
<dbReference type="Gene3D" id="3.40.50.720">
    <property type="entry name" value="NAD(P)-binding Rossmann-like Domain"/>
    <property type="match status" value="1"/>
</dbReference>
<evidence type="ECO:0000256" key="1">
    <source>
        <dbReference type="ARBA" id="ARBA00010928"/>
    </source>
</evidence>
<dbReference type="Proteomes" id="UP000256334">
    <property type="component" value="Unassembled WGS sequence"/>
</dbReference>
<dbReference type="SUPFAM" id="SSF51735">
    <property type="entry name" value="NAD(P)-binding Rossmann-fold domains"/>
    <property type="match status" value="1"/>
</dbReference>
<dbReference type="GO" id="GO:0016491">
    <property type="term" value="F:oxidoreductase activity"/>
    <property type="evidence" value="ECO:0007669"/>
    <property type="project" value="UniProtKB-KW"/>
</dbReference>
<evidence type="ECO:0000313" key="6">
    <source>
        <dbReference type="EMBL" id="REC95466.1"/>
    </source>
</evidence>
<keyword evidence="7" id="KW-1185">Reference proteome</keyword>